<dbReference type="Gene3D" id="2.40.50.140">
    <property type="entry name" value="Nucleic acid-binding proteins"/>
    <property type="match status" value="1"/>
</dbReference>
<dbReference type="SUPFAM" id="SSF50249">
    <property type="entry name" value="Nucleic acid-binding proteins"/>
    <property type="match status" value="1"/>
</dbReference>
<gene>
    <name evidence="1" type="ORF">CYOG_00003</name>
</gene>
<proteinExistence type="predicted"/>
<dbReference type="RefSeq" id="YP_005087396.1">
    <property type="nucleotide sequence ID" value="NC_016657.1"/>
</dbReference>
<dbReference type="OrthoDB" id="9346at10239"/>
<dbReference type="GeneID" id="11538051"/>
<organism evidence="1 2">
    <name type="scientific">Cyanophage 9515-10a</name>
    <dbReference type="NCBI Taxonomy" id="444875"/>
    <lineage>
        <taxon>Viruses</taxon>
        <taxon>Duplodnaviria</taxon>
        <taxon>Heunggongvirae</taxon>
        <taxon>Uroviricota</taxon>
        <taxon>Caudoviricetes</taxon>
        <taxon>Autographivirales</taxon>
        <taxon>Sechaudvirinae</taxon>
        <taxon>Tangaroavirus</taxon>
        <taxon>Tangaroavirus tv951510a</taxon>
    </lineage>
</organism>
<evidence type="ECO:0000313" key="2">
    <source>
        <dbReference type="Proteomes" id="UP000006529"/>
    </source>
</evidence>
<dbReference type="InterPro" id="IPR012340">
    <property type="entry name" value="NA-bd_OB-fold"/>
</dbReference>
<accession>E3SMC9</accession>
<keyword evidence="2" id="KW-1185">Reference proteome</keyword>
<sequence>MTTHVTKEPVVLEGFQAVLKPGDWGYKLSVLMDKSIVEQLETERESALEWARSKAKNPKRVSVKPEPWEELENQPGTYQVRFSWKDGDKVFPVVVDTEGTAITDKDTPIYSGSTVKVAFFQKPYVLPTGDIGTSLKAKAIQLISLKSGAGVVDDGDMSADEAVDLFGTSKGFKVSEPNVSAEVTEEDEDF</sequence>
<dbReference type="EMBL" id="GU071100">
    <property type="protein sequence ID" value="ADP00024.1"/>
    <property type="molecule type" value="Genomic_DNA"/>
</dbReference>
<dbReference type="Proteomes" id="UP000006529">
    <property type="component" value="Segment"/>
</dbReference>
<evidence type="ECO:0000313" key="1">
    <source>
        <dbReference type="EMBL" id="ADP00024.1"/>
    </source>
</evidence>
<protein>
    <submittedName>
        <fullName evidence="1">SsDNA binding protein</fullName>
    </submittedName>
</protein>
<dbReference type="KEGG" id="vg:11538051"/>
<name>E3SMC9_9CAUD</name>
<reference evidence="1 2" key="1">
    <citation type="submission" date="2009-10" db="EMBL/GenBank/DDBJ databases">
        <title>The Genome Sequence of Cyanophage 9515-10a.</title>
        <authorList>
            <consortium name="The Broad Institute Genome Sequencing Platform"/>
            <person name="Henn M.R."/>
            <person name="Sullivan M.S."/>
            <person name="Osburne M.S."/>
            <person name="Levin J."/>
            <person name="Malboeuf C."/>
            <person name="Casali M."/>
            <person name="Russ C."/>
            <person name="Lennon N."/>
            <person name="Erlich R."/>
            <person name="Young S.K."/>
            <person name="Koehrsen M."/>
            <person name="Yandava C."/>
            <person name="Zeng Q."/>
            <person name="Alvarado L."/>
            <person name="Anderson S."/>
            <person name="Berlin A."/>
            <person name="Borenstein D."/>
            <person name="Chen Z."/>
            <person name="Engels R."/>
            <person name="Freedman E."/>
            <person name="Gellesch M."/>
            <person name="Goldberg J."/>
            <person name="Green L."/>
            <person name="Griggs A."/>
            <person name="Gujja S."/>
            <person name="Heiman D."/>
            <person name="Hepburn T."/>
            <person name="Howarth C."/>
            <person name="Jen D."/>
            <person name="Larson L."/>
            <person name="Lewis B."/>
            <person name="Mehta T."/>
            <person name="Park D."/>
            <person name="Pearson M."/>
            <person name="Roberts A."/>
            <person name="Ryan E."/>
            <person name="Saif S."/>
            <person name="Shea T."/>
            <person name="Shenoy N."/>
            <person name="Sisk P."/>
            <person name="Stolte C."/>
            <person name="Sykes S."/>
            <person name="Walk T."/>
            <person name="White J."/>
            <person name="Yu Q."/>
            <person name="Coleman M.L."/>
            <person name="Huang K.H."/>
            <person name="Weigele P.R."/>
            <person name="DeFrancesco A.S."/>
            <person name="Kern S.E."/>
            <person name="Thompson L.R."/>
            <person name="Fu R."/>
            <person name="Hombeck B."/>
            <person name="Chisholm S.W."/>
            <person name="Haas B."/>
            <person name="Nusbaum C."/>
            <person name="Galagan J."/>
            <person name="Birren B."/>
        </authorList>
    </citation>
    <scope>NUCLEOTIDE SEQUENCE [LARGE SCALE GENOMIC DNA]</scope>
    <source>
        <strain evidence="1">9515-10a</strain>
    </source>
</reference>